<evidence type="ECO:0000256" key="8">
    <source>
        <dbReference type="ARBA" id="ARBA00023180"/>
    </source>
</evidence>
<dbReference type="InterPro" id="IPR000276">
    <property type="entry name" value="GPCR_Rhodpsn"/>
</dbReference>
<dbReference type="InterPro" id="IPR017452">
    <property type="entry name" value="GPCR_Rhodpsn_7TM"/>
</dbReference>
<evidence type="ECO:0000313" key="12">
    <source>
        <dbReference type="EMBL" id="CAG5094327.1"/>
    </source>
</evidence>
<keyword evidence="4 10" id="KW-1133">Transmembrane helix</keyword>
<dbReference type="PANTHER" id="PTHR24246">
    <property type="entry name" value="OLFACTORY RECEPTOR AND ADENOSINE RECEPTOR"/>
    <property type="match status" value="1"/>
</dbReference>
<feature type="transmembrane region" description="Helical" evidence="10">
    <location>
        <begin position="338"/>
        <end position="359"/>
    </location>
</feature>
<evidence type="ECO:0000256" key="3">
    <source>
        <dbReference type="ARBA" id="ARBA00022692"/>
    </source>
</evidence>
<dbReference type="Proteomes" id="UP001158576">
    <property type="component" value="Chromosome XSR"/>
</dbReference>
<feature type="domain" description="G-protein coupled receptors family 1 profile" evidence="11">
    <location>
        <begin position="202"/>
        <end position="451"/>
    </location>
</feature>
<evidence type="ECO:0000256" key="4">
    <source>
        <dbReference type="ARBA" id="ARBA00022989"/>
    </source>
</evidence>
<dbReference type="EMBL" id="OU015569">
    <property type="protein sequence ID" value="CAG5094327.1"/>
    <property type="molecule type" value="Genomic_DNA"/>
</dbReference>
<dbReference type="Gene3D" id="1.20.1070.10">
    <property type="entry name" value="Rhodopsin 7-helix transmembrane proteins"/>
    <property type="match status" value="1"/>
</dbReference>
<evidence type="ECO:0000256" key="7">
    <source>
        <dbReference type="ARBA" id="ARBA00023170"/>
    </source>
</evidence>
<feature type="transmembrane region" description="Helical" evidence="10">
    <location>
        <begin position="429"/>
        <end position="453"/>
    </location>
</feature>
<feature type="transmembrane region" description="Helical" evidence="10">
    <location>
        <begin position="226"/>
        <end position="245"/>
    </location>
</feature>
<keyword evidence="9" id="KW-0807">Transducer</keyword>
<keyword evidence="2" id="KW-1003">Cell membrane</keyword>
<evidence type="ECO:0000256" key="1">
    <source>
        <dbReference type="ARBA" id="ARBA00004651"/>
    </source>
</evidence>
<evidence type="ECO:0000256" key="9">
    <source>
        <dbReference type="ARBA" id="ARBA00023224"/>
    </source>
</evidence>
<keyword evidence="7" id="KW-0675">Receptor</keyword>
<keyword evidence="3 10" id="KW-0812">Transmembrane</keyword>
<evidence type="ECO:0000256" key="10">
    <source>
        <dbReference type="SAM" id="Phobius"/>
    </source>
</evidence>
<dbReference type="PRINTS" id="PR00237">
    <property type="entry name" value="GPCRRHODOPSN"/>
</dbReference>
<dbReference type="PROSITE" id="PS50262">
    <property type="entry name" value="G_PROTEIN_RECEP_F1_2"/>
    <property type="match status" value="1"/>
</dbReference>
<evidence type="ECO:0000313" key="13">
    <source>
        <dbReference type="Proteomes" id="UP001158576"/>
    </source>
</evidence>
<proteinExistence type="predicted"/>
<keyword evidence="5" id="KW-0297">G-protein coupled receptor</keyword>
<gene>
    <name evidence="12" type="ORF">OKIOD_LOCUS5013</name>
</gene>
<feature type="transmembrane region" description="Helical" evidence="10">
    <location>
        <begin position="183"/>
        <end position="206"/>
    </location>
</feature>
<comment type="subcellular location">
    <subcellularLocation>
        <location evidence="1">Cell membrane</location>
        <topology evidence="1">Multi-pass membrane protein</topology>
    </subcellularLocation>
</comment>
<dbReference type="PANTHER" id="PTHR24246:SF27">
    <property type="entry name" value="ADENOSINE RECEPTOR, ISOFORM A"/>
    <property type="match status" value="1"/>
</dbReference>
<reference evidence="12 13" key="1">
    <citation type="submission" date="2021-04" db="EMBL/GenBank/DDBJ databases">
        <authorList>
            <person name="Bliznina A."/>
        </authorList>
    </citation>
    <scope>NUCLEOTIDE SEQUENCE [LARGE SCALE GENOMIC DNA]</scope>
</reference>
<evidence type="ECO:0000256" key="6">
    <source>
        <dbReference type="ARBA" id="ARBA00023136"/>
    </source>
</evidence>
<dbReference type="SUPFAM" id="SSF81321">
    <property type="entry name" value="Family A G protein-coupled receptor-like"/>
    <property type="match status" value="1"/>
</dbReference>
<feature type="transmembrane region" description="Helical" evidence="10">
    <location>
        <begin position="386"/>
        <end position="409"/>
    </location>
</feature>
<evidence type="ECO:0000256" key="5">
    <source>
        <dbReference type="ARBA" id="ARBA00023040"/>
    </source>
</evidence>
<feature type="transmembrane region" description="Helical" evidence="10">
    <location>
        <begin position="290"/>
        <end position="309"/>
    </location>
</feature>
<evidence type="ECO:0000259" key="11">
    <source>
        <dbReference type="PROSITE" id="PS50262"/>
    </source>
</evidence>
<keyword evidence="6 10" id="KW-0472">Membrane</keyword>
<keyword evidence="8" id="KW-0325">Glycoprotein</keyword>
<protein>
    <submittedName>
        <fullName evidence="12">Oidioi.mRNA.OKI2018_I69.XSR.g13455.t2.cds</fullName>
    </submittedName>
</protein>
<accession>A0ABN7SBM1</accession>
<keyword evidence="13" id="KW-1185">Reference proteome</keyword>
<dbReference type="CDD" id="cd00637">
    <property type="entry name" value="7tm_classA_rhodopsin-like"/>
    <property type="match status" value="1"/>
</dbReference>
<name>A0ABN7SBM1_OIKDI</name>
<evidence type="ECO:0000256" key="2">
    <source>
        <dbReference type="ARBA" id="ARBA00022475"/>
    </source>
</evidence>
<organism evidence="12 13">
    <name type="scientific">Oikopleura dioica</name>
    <name type="common">Tunicate</name>
    <dbReference type="NCBI Taxonomy" id="34765"/>
    <lineage>
        <taxon>Eukaryota</taxon>
        <taxon>Metazoa</taxon>
        <taxon>Chordata</taxon>
        <taxon>Tunicata</taxon>
        <taxon>Appendicularia</taxon>
        <taxon>Copelata</taxon>
        <taxon>Oikopleuridae</taxon>
        <taxon>Oikopleura</taxon>
    </lineage>
</organism>
<sequence length="509" mass="58227">MNIYEVNEFKNSLSAGIHAFLQESQEAFSVIRCETANSLVSFDWTCTCSELSDWFRKFYAWEPLEWYLNTLRRIGTDCGNEECCDVYKNECENRMYNMAGLFDNIYDRSCKSQCQPASRGINDEHSVTRSRMCYDSMIEIEKEARNSSIWFDDQVPFAGLQFCQINGDSSYSPWTCLDSSAKASLIVCCIIISLMALASVVSNILVLKIYCSRKRLRSAIGYRWRISFAISDLLVGLVVLPSAVYNIYLRYMKVIAVASEIYGLMFHSIERCVNIRYPLLDRKMCITMDRAVIATILFTWLFSIIMAVAKTKLELISYSCNYFNLFGCNLYSIQDESLIIFIVIYSLPLLIVWFVNILLYRSIRVSSSHPLAQAAKDDQTKVARTLIVLTLTFSLFILPLIICAITGILLDTVYINIPEHYDPNAANLFNSFVFLAVLVSKMNGFANIGVYYYRNEEFCRELKSLFAPFRACKMPKIVEGRCTGTGSRQNRAKLKSKISDPDFTTTKKT</sequence>